<evidence type="ECO:0000313" key="5">
    <source>
        <dbReference type="Proteomes" id="UP000515151"/>
    </source>
</evidence>
<dbReference type="AlphaFoldDB" id="A0A6P8DWS6"/>
<evidence type="ECO:0000313" key="6">
    <source>
        <dbReference type="RefSeq" id="XP_031400160.1"/>
    </source>
</evidence>
<name>A0A6P8DWS6_PUNGR</name>
<sequence length="480" mass="52262">MDSDKPMFNSAPWSTPSRPALAPLLFLFSVIAILSLQLTPRSPGIPGSPVIHPGNITNPTRDGRPSCGAFFRGSAERKVVMSITDFGGVGDGRTSNTEAFRRAVRFMGRFGDRGGSQLNVPKGTWLTGSFNLTSNFTLFLEEGALILGSQEPEDWPIIKPLPSYGRGRERLGGRHISLIHGDGLMNVVITGNNGTIDGQGKMWWELWWNRTLEHTRGHLVEIMNSQNILISNLTFQNSPFWTIHPVYSSNVVIKDMTILAPLDAPNTDGIDPDSSTNVCIEDCYIESGDDLVAVKSGWDHYGISMARPSLNITIRRISGTTPTCSGVGIGSEMSGGISNVTIEDLHVWDSAAGVRIKTDVGRGGYVSNISISNIFMERVKVPIRFSRGSNDHPDDGWDSKAVPTIKGIFMSNIYSINSTKAPVLEGMEGAAFEDICMRNVTTLGLRPNLKWHCEFISGFADGVVPAPCLEMQNNSSSLCL</sequence>
<reference evidence="5" key="1">
    <citation type="journal article" date="2020" name="Plant Biotechnol. J.">
        <title>The pomegranate (Punica granatum L.) draft genome dissects genetic divergence between soft- and hard-seeded cultivars.</title>
        <authorList>
            <person name="Luo X."/>
            <person name="Li H."/>
            <person name="Wu Z."/>
            <person name="Yao W."/>
            <person name="Zhao P."/>
            <person name="Cao D."/>
            <person name="Yu H."/>
            <person name="Li K."/>
            <person name="Poudel K."/>
            <person name="Zhao D."/>
            <person name="Zhang F."/>
            <person name="Xia X."/>
            <person name="Chen L."/>
            <person name="Wang Q."/>
            <person name="Jing D."/>
            <person name="Cao S."/>
        </authorList>
    </citation>
    <scope>NUCLEOTIDE SEQUENCE [LARGE SCALE GENOMIC DNA]</scope>
    <source>
        <strain evidence="5">cv. Tunisia</strain>
    </source>
</reference>
<dbReference type="PANTHER" id="PTHR31339:SF4">
    <property type="entry name" value="PECTIN LYASE-LIKE SUPERFAMILY PROTEIN"/>
    <property type="match status" value="1"/>
</dbReference>
<keyword evidence="3 4" id="KW-0326">Glycosidase</keyword>
<dbReference type="Gene3D" id="2.160.20.10">
    <property type="entry name" value="Single-stranded right-handed beta-helix, Pectin lyase-like"/>
    <property type="match status" value="1"/>
</dbReference>
<dbReference type="RefSeq" id="XP_031400160.1">
    <property type="nucleotide sequence ID" value="XM_031544300.1"/>
</dbReference>
<dbReference type="Proteomes" id="UP000515151">
    <property type="component" value="Chromosome 6"/>
</dbReference>
<proteinExistence type="inferred from homology"/>
<keyword evidence="2 4" id="KW-0378">Hydrolase</keyword>
<evidence type="ECO:0000256" key="3">
    <source>
        <dbReference type="ARBA" id="ARBA00023295"/>
    </source>
</evidence>
<accession>A0A6P8DWS6</accession>
<dbReference type="GO" id="GO:0005975">
    <property type="term" value="P:carbohydrate metabolic process"/>
    <property type="evidence" value="ECO:0007669"/>
    <property type="project" value="InterPro"/>
</dbReference>
<dbReference type="InterPro" id="IPR051801">
    <property type="entry name" value="GH28_Enzymes"/>
</dbReference>
<gene>
    <name evidence="6" type="primary">LOC116210433</name>
</gene>
<organism evidence="5 6">
    <name type="scientific">Punica granatum</name>
    <name type="common">Pomegranate</name>
    <dbReference type="NCBI Taxonomy" id="22663"/>
    <lineage>
        <taxon>Eukaryota</taxon>
        <taxon>Viridiplantae</taxon>
        <taxon>Streptophyta</taxon>
        <taxon>Embryophyta</taxon>
        <taxon>Tracheophyta</taxon>
        <taxon>Spermatophyta</taxon>
        <taxon>Magnoliopsida</taxon>
        <taxon>eudicotyledons</taxon>
        <taxon>Gunneridae</taxon>
        <taxon>Pentapetalae</taxon>
        <taxon>rosids</taxon>
        <taxon>malvids</taxon>
        <taxon>Myrtales</taxon>
        <taxon>Lythraceae</taxon>
        <taxon>Punica</taxon>
    </lineage>
</organism>
<dbReference type="InterPro" id="IPR006626">
    <property type="entry name" value="PbH1"/>
</dbReference>
<dbReference type="SUPFAM" id="SSF51126">
    <property type="entry name" value="Pectin lyase-like"/>
    <property type="match status" value="1"/>
</dbReference>
<reference evidence="6" key="2">
    <citation type="submission" date="2025-08" db="UniProtKB">
        <authorList>
            <consortium name="RefSeq"/>
        </authorList>
    </citation>
    <scope>IDENTIFICATION</scope>
    <source>
        <tissue evidence="6">Leaf</tissue>
    </source>
</reference>
<comment type="similarity">
    <text evidence="1 4">Belongs to the glycosyl hydrolase 28 family.</text>
</comment>
<dbReference type="OrthoDB" id="187139at2759"/>
<dbReference type="PANTHER" id="PTHR31339">
    <property type="entry name" value="PECTIN LYASE-RELATED"/>
    <property type="match status" value="1"/>
</dbReference>
<evidence type="ECO:0000256" key="1">
    <source>
        <dbReference type="ARBA" id="ARBA00008834"/>
    </source>
</evidence>
<protein>
    <submittedName>
        <fullName evidence="6">Probable polygalacturonase</fullName>
    </submittedName>
</protein>
<dbReference type="InterPro" id="IPR000743">
    <property type="entry name" value="Glyco_hydro_28"/>
</dbReference>
<evidence type="ECO:0000256" key="2">
    <source>
        <dbReference type="ARBA" id="ARBA00022801"/>
    </source>
</evidence>
<evidence type="ECO:0000256" key="4">
    <source>
        <dbReference type="RuleBase" id="RU361169"/>
    </source>
</evidence>
<dbReference type="InterPro" id="IPR012334">
    <property type="entry name" value="Pectin_lyas_fold"/>
</dbReference>
<dbReference type="SMART" id="SM00710">
    <property type="entry name" value="PbH1"/>
    <property type="match status" value="4"/>
</dbReference>
<dbReference type="InterPro" id="IPR011050">
    <property type="entry name" value="Pectin_lyase_fold/virulence"/>
</dbReference>
<dbReference type="Pfam" id="PF00295">
    <property type="entry name" value="Glyco_hydro_28"/>
    <property type="match status" value="1"/>
</dbReference>
<dbReference type="GO" id="GO:0004650">
    <property type="term" value="F:polygalacturonase activity"/>
    <property type="evidence" value="ECO:0007669"/>
    <property type="project" value="InterPro"/>
</dbReference>
<dbReference type="GeneID" id="116210433"/>
<keyword evidence="5" id="KW-1185">Reference proteome</keyword>